<gene>
    <name evidence="4" type="ORF">RR48_00741</name>
</gene>
<evidence type="ECO:0000313" key="5">
    <source>
        <dbReference type="Proteomes" id="UP000053240"/>
    </source>
</evidence>
<dbReference type="InterPro" id="IPR023796">
    <property type="entry name" value="Serpin_dom"/>
</dbReference>
<dbReference type="Pfam" id="PF00079">
    <property type="entry name" value="Serpin"/>
    <property type="match status" value="1"/>
</dbReference>
<comment type="caution">
    <text evidence="4">The sequence shown here is derived from an EMBL/GenBank/DDBJ whole genome shotgun (WGS) entry which is preliminary data.</text>
</comment>
<protein>
    <recommendedName>
        <fullName evidence="3">Serpin domain-containing protein</fullName>
    </recommendedName>
</protein>
<dbReference type="InParanoid" id="A0A0N0PFJ8"/>
<reference evidence="4 5" key="1">
    <citation type="journal article" date="2015" name="Nat. Commun.">
        <title>Outbred genome sequencing and CRISPR/Cas9 gene editing in butterflies.</title>
        <authorList>
            <person name="Li X."/>
            <person name="Fan D."/>
            <person name="Zhang W."/>
            <person name="Liu G."/>
            <person name="Zhang L."/>
            <person name="Zhao L."/>
            <person name="Fang X."/>
            <person name="Chen L."/>
            <person name="Dong Y."/>
            <person name="Chen Y."/>
            <person name="Ding Y."/>
            <person name="Zhao R."/>
            <person name="Feng M."/>
            <person name="Zhu Y."/>
            <person name="Feng Y."/>
            <person name="Jiang X."/>
            <person name="Zhu D."/>
            <person name="Xiang H."/>
            <person name="Feng X."/>
            <person name="Li S."/>
            <person name="Wang J."/>
            <person name="Zhang G."/>
            <person name="Kronforst M.R."/>
            <person name="Wang W."/>
        </authorList>
    </citation>
    <scope>NUCLEOTIDE SEQUENCE [LARGE SCALE GENOMIC DNA]</scope>
    <source>
        <strain evidence="4">Ya'a_city_454_Pm</strain>
        <tissue evidence="4">Whole body</tissue>
    </source>
</reference>
<accession>A0A0N0PFJ8</accession>
<dbReference type="GO" id="GO:0004867">
    <property type="term" value="F:serine-type endopeptidase inhibitor activity"/>
    <property type="evidence" value="ECO:0007669"/>
    <property type="project" value="UniProtKB-KW"/>
</dbReference>
<dbReference type="Proteomes" id="UP000053240">
    <property type="component" value="Unassembled WGS sequence"/>
</dbReference>
<organism evidence="4 5">
    <name type="scientific">Papilio machaon</name>
    <name type="common">Old World swallowtail butterfly</name>
    <dbReference type="NCBI Taxonomy" id="76193"/>
    <lineage>
        <taxon>Eukaryota</taxon>
        <taxon>Metazoa</taxon>
        <taxon>Ecdysozoa</taxon>
        <taxon>Arthropoda</taxon>
        <taxon>Hexapoda</taxon>
        <taxon>Insecta</taxon>
        <taxon>Pterygota</taxon>
        <taxon>Neoptera</taxon>
        <taxon>Endopterygota</taxon>
        <taxon>Lepidoptera</taxon>
        <taxon>Glossata</taxon>
        <taxon>Ditrysia</taxon>
        <taxon>Papilionoidea</taxon>
        <taxon>Papilionidae</taxon>
        <taxon>Papilioninae</taxon>
        <taxon>Papilio</taxon>
    </lineage>
</organism>
<keyword evidence="1" id="KW-0646">Protease inhibitor</keyword>
<dbReference type="Gene3D" id="3.30.497.10">
    <property type="entry name" value="Antithrombin, subunit I, domain 2"/>
    <property type="match status" value="1"/>
</dbReference>
<keyword evidence="2" id="KW-0722">Serine protease inhibitor</keyword>
<dbReference type="InterPro" id="IPR036186">
    <property type="entry name" value="Serpin_sf"/>
</dbReference>
<dbReference type="KEGG" id="pmac:106707280"/>
<evidence type="ECO:0000313" key="4">
    <source>
        <dbReference type="EMBL" id="KPJ20962.1"/>
    </source>
</evidence>
<name>A0A0N0PFJ8_PAPMA</name>
<dbReference type="AlphaFoldDB" id="A0A0N0PFJ8"/>
<dbReference type="InterPro" id="IPR042178">
    <property type="entry name" value="Serpin_sf_1"/>
</dbReference>
<feature type="domain" description="Serpin" evidence="3">
    <location>
        <begin position="53"/>
        <end position="156"/>
    </location>
</feature>
<evidence type="ECO:0000259" key="3">
    <source>
        <dbReference type="Pfam" id="PF00079"/>
    </source>
</evidence>
<dbReference type="SUPFAM" id="SSF56574">
    <property type="entry name" value="Serpins"/>
    <property type="match status" value="1"/>
</dbReference>
<evidence type="ECO:0000256" key="1">
    <source>
        <dbReference type="ARBA" id="ARBA00022690"/>
    </source>
</evidence>
<sequence length="165" mass="18791">MVALLTSCRRDKILEVLIFLISSTLVNSQCFYKDDSSKKLSPESRMSLYRGQLEFTLHLFNEINKMVPDDNIFFSPFSVYHSLLLGYFAAGGQTEQSLKRSLKIADTLDKINLMTAYKVDKTSRAMNNNSDSYEFTSVNKMFVDRGVNVRQCMLDVLSAEIEALV</sequence>
<keyword evidence="5" id="KW-1185">Reference proteome</keyword>
<evidence type="ECO:0000256" key="2">
    <source>
        <dbReference type="ARBA" id="ARBA00022900"/>
    </source>
</evidence>
<dbReference type="EMBL" id="LADJ01010698">
    <property type="protein sequence ID" value="KPJ20962.1"/>
    <property type="molecule type" value="Genomic_DNA"/>
</dbReference>
<proteinExistence type="predicted"/>